<evidence type="ECO:0000313" key="5">
    <source>
        <dbReference type="Proteomes" id="UP001295463"/>
    </source>
</evidence>
<gene>
    <name evidence="4" type="ORF">GEAMG1_0688</name>
</gene>
<dbReference type="Pfam" id="PF00905">
    <property type="entry name" value="Transpeptidase"/>
    <property type="match status" value="1"/>
</dbReference>
<keyword evidence="5" id="KW-1185">Reference proteome</keyword>
<accession>A0ABM9D5I6</accession>
<sequence length="469" mass="50818">MRDFKGSGTHTRRNRGRRRLKLLGMVVLLALLLIPATVLLVRKGADAVAFRPKQPPTPPLPTGDALFPVACSLLPHATEAAGSLSAPAYDGTLLRYSINPRFQQEMQEYLEEYRPPYALFIALEPASGRILSLNASSQHPAWSLDAAYRLFPMASLFKVVTAAAALERGAVTPSTEMTFRGRAVSENPDGWDPHPRRGGQRMDLTQAMGKSVNPVYGKLASDLLGKQALEATCANFGFNRPLLASLPLQPSRAAVPDTVRGLRLMGSGLDHGLQVSPLHAAAITAAIANNGVMMAPRLVDSTIRDGQEVPFEPPRELARVVQPKVAEDLRRMLLTTVTSGTSGRAFRTHDGRRLLSVMQVAAKTGSISGDDPAGHYSWFTAYAPADNPKIAVLALVINDGRWRIKASQVGEHALTTFFKDEVEQAPPLPQVRASVRKLSETKHRKTVKTNRSQAVRKKSAQSSPRGTAG</sequence>
<dbReference type="SUPFAM" id="SSF56601">
    <property type="entry name" value="beta-lactamase/transpeptidase-like"/>
    <property type="match status" value="1"/>
</dbReference>
<feature type="domain" description="Penicillin-binding protein transpeptidase" evidence="3">
    <location>
        <begin position="120"/>
        <end position="400"/>
    </location>
</feature>
<evidence type="ECO:0000259" key="3">
    <source>
        <dbReference type="Pfam" id="PF00905"/>
    </source>
</evidence>
<keyword evidence="2" id="KW-1133">Transmembrane helix</keyword>
<dbReference type="InterPro" id="IPR001460">
    <property type="entry name" value="PCN-bd_Tpept"/>
</dbReference>
<dbReference type="PANTHER" id="PTHR30627:SF2">
    <property type="entry name" value="PEPTIDOGLYCAN D,D-TRANSPEPTIDASE MRDA"/>
    <property type="match status" value="1"/>
</dbReference>
<feature type="compositionally biased region" description="Polar residues" evidence="1">
    <location>
        <begin position="460"/>
        <end position="469"/>
    </location>
</feature>
<proteinExistence type="predicted"/>
<dbReference type="InterPro" id="IPR012338">
    <property type="entry name" value="Beta-lactam/transpept-like"/>
</dbReference>
<name>A0ABM9D5I6_9BACT</name>
<evidence type="ECO:0000256" key="1">
    <source>
        <dbReference type="SAM" id="MobiDB-lite"/>
    </source>
</evidence>
<dbReference type="InterPro" id="IPR050515">
    <property type="entry name" value="Beta-lactam/transpept"/>
</dbReference>
<reference evidence="4 5" key="1">
    <citation type="submission" date="2022-03" db="EMBL/GenBank/DDBJ databases">
        <authorList>
            <person name="Koch H."/>
        </authorList>
    </citation>
    <scope>NUCLEOTIDE SEQUENCE [LARGE SCALE GENOMIC DNA]</scope>
    <source>
        <strain evidence="4 5">G1</strain>
    </source>
</reference>
<dbReference type="RefSeq" id="WP_305731435.1">
    <property type="nucleotide sequence ID" value="NZ_OW150024.1"/>
</dbReference>
<protein>
    <submittedName>
        <fullName evidence="4">Penicillin binding protein transpeptidase domain-containing protein</fullName>
    </submittedName>
</protein>
<feature type="region of interest" description="Disordered" evidence="1">
    <location>
        <begin position="428"/>
        <end position="469"/>
    </location>
</feature>
<keyword evidence="2" id="KW-0812">Transmembrane</keyword>
<dbReference type="EMBL" id="OW150024">
    <property type="protein sequence ID" value="CAH2030500.1"/>
    <property type="molecule type" value="Genomic_DNA"/>
</dbReference>
<keyword evidence="2" id="KW-0472">Membrane</keyword>
<evidence type="ECO:0000313" key="4">
    <source>
        <dbReference type="EMBL" id="CAH2030500.1"/>
    </source>
</evidence>
<organism evidence="4 5">
    <name type="scientific">Trichlorobacter ammonificans</name>
    <dbReference type="NCBI Taxonomy" id="2916410"/>
    <lineage>
        <taxon>Bacteria</taxon>
        <taxon>Pseudomonadati</taxon>
        <taxon>Thermodesulfobacteriota</taxon>
        <taxon>Desulfuromonadia</taxon>
        <taxon>Geobacterales</taxon>
        <taxon>Geobacteraceae</taxon>
        <taxon>Trichlorobacter</taxon>
    </lineage>
</organism>
<dbReference type="Proteomes" id="UP001295463">
    <property type="component" value="Chromosome"/>
</dbReference>
<evidence type="ECO:0000256" key="2">
    <source>
        <dbReference type="SAM" id="Phobius"/>
    </source>
</evidence>
<dbReference type="Gene3D" id="3.40.710.10">
    <property type="entry name" value="DD-peptidase/beta-lactamase superfamily"/>
    <property type="match status" value="1"/>
</dbReference>
<feature type="compositionally biased region" description="Basic residues" evidence="1">
    <location>
        <begin position="442"/>
        <end position="459"/>
    </location>
</feature>
<feature type="transmembrane region" description="Helical" evidence="2">
    <location>
        <begin position="20"/>
        <end position="41"/>
    </location>
</feature>
<dbReference type="PANTHER" id="PTHR30627">
    <property type="entry name" value="PEPTIDOGLYCAN D,D-TRANSPEPTIDASE"/>
    <property type="match status" value="1"/>
</dbReference>